<organism evidence="1 2">
    <name type="scientific">Clostridium argentinense CDC 2741</name>
    <dbReference type="NCBI Taxonomy" id="1418104"/>
    <lineage>
        <taxon>Bacteria</taxon>
        <taxon>Bacillati</taxon>
        <taxon>Bacillota</taxon>
        <taxon>Clostridia</taxon>
        <taxon>Eubacteriales</taxon>
        <taxon>Clostridiaceae</taxon>
        <taxon>Clostridium</taxon>
    </lineage>
</organism>
<dbReference type="InterPro" id="IPR016181">
    <property type="entry name" value="Acyl_CoA_acyltransferase"/>
</dbReference>
<dbReference type="SUPFAM" id="SSF55729">
    <property type="entry name" value="Acyl-CoA N-acyltransferases (Nat)"/>
    <property type="match status" value="1"/>
</dbReference>
<proteinExistence type="predicted"/>
<dbReference type="Gene3D" id="3.40.630.30">
    <property type="match status" value="1"/>
</dbReference>
<name>A0A0C1QVX7_9CLOT</name>
<dbReference type="EMBL" id="AYSO01000020">
    <property type="protein sequence ID" value="KIE45147.1"/>
    <property type="molecule type" value="Genomic_DNA"/>
</dbReference>
<dbReference type="AlphaFoldDB" id="A0A0C1QVX7"/>
<keyword evidence="2" id="KW-1185">Reference proteome</keyword>
<comment type="caution">
    <text evidence="1">The sequence shown here is derived from an EMBL/GenBank/DDBJ whole genome shotgun (WGS) entry which is preliminary data.</text>
</comment>
<accession>A0A0C1QVX7</accession>
<sequence>MEINDIGEIIIETERLYIKPWSLDYTDDLYNLMLDKQVHLYTDDTVWTKERTKGYIQFNINRGSLSLKRFLELERFWVCNKIMKLSMIQCGKKKCLKLK</sequence>
<dbReference type="Proteomes" id="UP000031366">
    <property type="component" value="Unassembled WGS sequence"/>
</dbReference>
<protein>
    <submittedName>
        <fullName evidence="1">Uncharacterized protein</fullName>
    </submittedName>
</protein>
<gene>
    <name evidence="1" type="ORF">U732_787</name>
</gene>
<reference evidence="1 2" key="1">
    <citation type="journal article" date="2015" name="Infect. Genet. Evol.">
        <title>Genomic sequences of six botulinum neurotoxin-producing strains representing three clostridial species illustrate the mobility and diversity of botulinum neurotoxin genes.</title>
        <authorList>
            <person name="Smith T.J."/>
            <person name="Hill K.K."/>
            <person name="Xie G."/>
            <person name="Foley B.T."/>
            <person name="Williamson C.H."/>
            <person name="Foster J.T."/>
            <person name="Johnson S.L."/>
            <person name="Chertkov O."/>
            <person name="Teshima H."/>
            <person name="Gibbons H.S."/>
            <person name="Johnsky L.A."/>
            <person name="Karavis M.A."/>
            <person name="Smith L.A."/>
        </authorList>
    </citation>
    <scope>NUCLEOTIDE SEQUENCE [LARGE SCALE GENOMIC DNA]</scope>
    <source>
        <strain evidence="1 2">CDC 2741</strain>
    </source>
</reference>
<evidence type="ECO:0000313" key="2">
    <source>
        <dbReference type="Proteomes" id="UP000031366"/>
    </source>
</evidence>
<evidence type="ECO:0000313" key="1">
    <source>
        <dbReference type="EMBL" id="KIE45147.1"/>
    </source>
</evidence>